<gene>
    <name evidence="8" type="ORF">QQ020_16635</name>
</gene>
<comment type="caution">
    <text evidence="8">The sequence shown here is derived from an EMBL/GenBank/DDBJ whole genome shotgun (WGS) entry which is preliminary data.</text>
</comment>
<dbReference type="Gene3D" id="1.25.40.390">
    <property type="match status" value="1"/>
</dbReference>
<keyword evidence="3" id="KW-0732">Signal</keyword>
<evidence type="ECO:0000256" key="3">
    <source>
        <dbReference type="ARBA" id="ARBA00022729"/>
    </source>
</evidence>
<evidence type="ECO:0000313" key="8">
    <source>
        <dbReference type="EMBL" id="MDN5213701.1"/>
    </source>
</evidence>
<evidence type="ECO:0000256" key="2">
    <source>
        <dbReference type="ARBA" id="ARBA00006275"/>
    </source>
</evidence>
<accession>A0ABT8L9E4</accession>
<evidence type="ECO:0000259" key="7">
    <source>
        <dbReference type="Pfam" id="PF14322"/>
    </source>
</evidence>
<reference evidence="8" key="1">
    <citation type="submission" date="2023-06" db="EMBL/GenBank/DDBJ databases">
        <title>Genomic of Agaribacillus aureum.</title>
        <authorList>
            <person name="Wang G."/>
        </authorList>
    </citation>
    <scope>NUCLEOTIDE SEQUENCE</scope>
    <source>
        <strain evidence="8">BMA12</strain>
    </source>
</reference>
<dbReference type="InterPro" id="IPR012944">
    <property type="entry name" value="SusD_RagB_dom"/>
</dbReference>
<dbReference type="EMBL" id="JAUJEB010000003">
    <property type="protein sequence ID" value="MDN5213701.1"/>
    <property type="molecule type" value="Genomic_DNA"/>
</dbReference>
<evidence type="ECO:0000313" key="9">
    <source>
        <dbReference type="Proteomes" id="UP001172083"/>
    </source>
</evidence>
<name>A0ABT8L9E4_9BACT</name>
<dbReference type="InterPro" id="IPR011990">
    <property type="entry name" value="TPR-like_helical_dom_sf"/>
</dbReference>
<dbReference type="Pfam" id="PF14322">
    <property type="entry name" value="SusD-like_3"/>
    <property type="match status" value="1"/>
</dbReference>
<dbReference type="RefSeq" id="WP_346759038.1">
    <property type="nucleotide sequence ID" value="NZ_JAUJEB010000003.1"/>
</dbReference>
<keyword evidence="5" id="KW-0998">Cell outer membrane</keyword>
<sequence length="592" mass="69077">MRKIYILLTASLILFGSCEDYLDRKDENSDFLSEEDVWRDKNKINSIAFRLYDCTEWWFETRYTYQRRQSAGTGKNYANTCQFSGEVITTRSLGGSDAVMRGDWWEAVNRHTFANPDFHMAWEDMWEAVYVSNTILDQIDNVPLDVMTNDERNQVKGEAHLFRALAYHEISKRWGAMPYFKEKIFPETDLNRVRPTYLEQINDIVADCDSAIMFLPEVSYLNHASMMGRMGKAAAMGLKSRALTTAASPNYTPNNGSDPDLWERAAVAAWELIQLSRTSDKVGLYDGEYTHIFHTEPGTIEGVWPRYFATERPNLYTLSWMWQGVDGYHGLSPTQEMIDLFETADGWPITHPSSGYSDQDPYTNRDPRFYEDILYHGSTWSKTTENQTMDMRTEPLGADRTTPNGSDFGNSKTGYLVRKLIPDRWNRKKYDVPKYVNAPYIRMAEIYLNYAEAVNEAYGNPQAMAPGADITAVDALNAIRNRVGHVNVRPEFTTDYQLFQDRVRNEFQVELCFEYHIWFDLIRWRTAREKLDNHNFHGVRIIEDATAPTGVRFERFEIPWERRFEDRHYRYPLRQSDLEIFELPKLVQNPGW</sequence>
<protein>
    <submittedName>
        <fullName evidence="8">RagB/SusD family nutrient uptake outer membrane protein</fullName>
    </submittedName>
</protein>
<evidence type="ECO:0000256" key="1">
    <source>
        <dbReference type="ARBA" id="ARBA00004442"/>
    </source>
</evidence>
<dbReference type="Proteomes" id="UP001172083">
    <property type="component" value="Unassembled WGS sequence"/>
</dbReference>
<keyword evidence="4" id="KW-0472">Membrane</keyword>
<dbReference type="Pfam" id="PF07980">
    <property type="entry name" value="SusD_RagB"/>
    <property type="match status" value="1"/>
</dbReference>
<evidence type="ECO:0000259" key="6">
    <source>
        <dbReference type="Pfam" id="PF07980"/>
    </source>
</evidence>
<dbReference type="PROSITE" id="PS51257">
    <property type="entry name" value="PROKAR_LIPOPROTEIN"/>
    <property type="match status" value="1"/>
</dbReference>
<comment type="similarity">
    <text evidence="2">Belongs to the SusD family.</text>
</comment>
<evidence type="ECO:0000256" key="4">
    <source>
        <dbReference type="ARBA" id="ARBA00023136"/>
    </source>
</evidence>
<dbReference type="InterPro" id="IPR033985">
    <property type="entry name" value="SusD-like_N"/>
</dbReference>
<comment type="subcellular location">
    <subcellularLocation>
        <location evidence="1">Cell outer membrane</location>
    </subcellularLocation>
</comment>
<evidence type="ECO:0000256" key="5">
    <source>
        <dbReference type="ARBA" id="ARBA00023237"/>
    </source>
</evidence>
<keyword evidence="9" id="KW-1185">Reference proteome</keyword>
<proteinExistence type="inferred from homology"/>
<feature type="domain" description="SusD-like N-terminal" evidence="7">
    <location>
        <begin position="103"/>
        <end position="241"/>
    </location>
</feature>
<organism evidence="8 9">
    <name type="scientific">Agaribacillus aureus</name>
    <dbReference type="NCBI Taxonomy" id="3051825"/>
    <lineage>
        <taxon>Bacteria</taxon>
        <taxon>Pseudomonadati</taxon>
        <taxon>Bacteroidota</taxon>
        <taxon>Cytophagia</taxon>
        <taxon>Cytophagales</taxon>
        <taxon>Splendidivirgaceae</taxon>
        <taxon>Agaribacillus</taxon>
    </lineage>
</organism>
<dbReference type="SUPFAM" id="SSF48452">
    <property type="entry name" value="TPR-like"/>
    <property type="match status" value="1"/>
</dbReference>
<feature type="domain" description="RagB/SusD" evidence="6">
    <location>
        <begin position="326"/>
        <end position="592"/>
    </location>
</feature>